<feature type="signal peptide" evidence="1">
    <location>
        <begin position="1"/>
        <end position="25"/>
    </location>
</feature>
<dbReference type="Proteomes" id="UP001465426">
    <property type="component" value="Unassembled WGS sequence"/>
</dbReference>
<dbReference type="EMBL" id="JBBMFN010000002">
    <property type="protein sequence ID" value="MEQ2464473.1"/>
    <property type="molecule type" value="Genomic_DNA"/>
</dbReference>
<sequence>MQKILAVVLCVIISGFTPYMSTASANSKEKVNLSNLSVNGTNGNYLVKGMISGSEDVYYTVEDGHNELIAKKKVPLTDQKFMLEIHLDKKDLPTNGTVILYFSEEGKEPYPVVLETFT</sequence>
<feature type="chain" id="PRO_5045177983" evidence="1">
    <location>
        <begin position="26"/>
        <end position="118"/>
    </location>
</feature>
<proteinExistence type="predicted"/>
<evidence type="ECO:0000313" key="3">
    <source>
        <dbReference type="Proteomes" id="UP001465426"/>
    </source>
</evidence>
<dbReference type="RefSeq" id="WP_349204112.1">
    <property type="nucleotide sequence ID" value="NZ_JBBMFN010000002.1"/>
</dbReference>
<gene>
    <name evidence="2" type="ORF">WMO63_02165</name>
</gene>
<name>A0ABV1ETP5_9BACI</name>
<accession>A0ABV1ETP5</accession>
<keyword evidence="3" id="KW-1185">Reference proteome</keyword>
<protein>
    <submittedName>
        <fullName evidence="2">Uncharacterized protein</fullName>
    </submittedName>
</protein>
<reference evidence="2 3" key="1">
    <citation type="submission" date="2024-03" db="EMBL/GenBank/DDBJ databases">
        <title>Human intestinal bacterial collection.</title>
        <authorList>
            <person name="Pauvert C."/>
            <person name="Hitch T.C.A."/>
            <person name="Clavel T."/>
        </authorList>
    </citation>
    <scope>NUCLEOTIDE SEQUENCE [LARGE SCALE GENOMIC DNA]</scope>
    <source>
        <strain evidence="2 3">CLA-SR-H024</strain>
    </source>
</reference>
<keyword evidence="1" id="KW-0732">Signal</keyword>
<comment type="caution">
    <text evidence="2">The sequence shown here is derived from an EMBL/GenBank/DDBJ whole genome shotgun (WGS) entry which is preliminary data.</text>
</comment>
<evidence type="ECO:0000313" key="2">
    <source>
        <dbReference type="EMBL" id="MEQ2464473.1"/>
    </source>
</evidence>
<evidence type="ECO:0000256" key="1">
    <source>
        <dbReference type="SAM" id="SignalP"/>
    </source>
</evidence>
<organism evidence="2 3">
    <name type="scientific">Niallia hominis</name>
    <dbReference type="NCBI Taxonomy" id="3133173"/>
    <lineage>
        <taxon>Bacteria</taxon>
        <taxon>Bacillati</taxon>
        <taxon>Bacillota</taxon>
        <taxon>Bacilli</taxon>
        <taxon>Bacillales</taxon>
        <taxon>Bacillaceae</taxon>
        <taxon>Niallia</taxon>
    </lineage>
</organism>